<dbReference type="AlphaFoldDB" id="A0A8H5H198"/>
<gene>
    <name evidence="1" type="ORF">D9758_000217</name>
</gene>
<keyword evidence="2" id="KW-1185">Reference proteome</keyword>
<organism evidence="1 2">
    <name type="scientific">Tetrapyrgos nigripes</name>
    <dbReference type="NCBI Taxonomy" id="182062"/>
    <lineage>
        <taxon>Eukaryota</taxon>
        <taxon>Fungi</taxon>
        <taxon>Dikarya</taxon>
        <taxon>Basidiomycota</taxon>
        <taxon>Agaricomycotina</taxon>
        <taxon>Agaricomycetes</taxon>
        <taxon>Agaricomycetidae</taxon>
        <taxon>Agaricales</taxon>
        <taxon>Marasmiineae</taxon>
        <taxon>Marasmiaceae</taxon>
        <taxon>Tetrapyrgos</taxon>
    </lineage>
</organism>
<proteinExistence type="predicted"/>
<reference evidence="1 2" key="1">
    <citation type="journal article" date="2020" name="ISME J.">
        <title>Uncovering the hidden diversity of litter-decomposition mechanisms in mushroom-forming fungi.</title>
        <authorList>
            <person name="Floudas D."/>
            <person name="Bentzer J."/>
            <person name="Ahren D."/>
            <person name="Johansson T."/>
            <person name="Persson P."/>
            <person name="Tunlid A."/>
        </authorList>
    </citation>
    <scope>NUCLEOTIDE SEQUENCE [LARGE SCALE GENOMIC DNA]</scope>
    <source>
        <strain evidence="1 2">CBS 291.85</strain>
    </source>
</reference>
<evidence type="ECO:0000313" key="1">
    <source>
        <dbReference type="EMBL" id="KAF5374770.1"/>
    </source>
</evidence>
<evidence type="ECO:0000313" key="2">
    <source>
        <dbReference type="Proteomes" id="UP000559256"/>
    </source>
</evidence>
<dbReference type="Proteomes" id="UP000559256">
    <property type="component" value="Unassembled WGS sequence"/>
</dbReference>
<protein>
    <submittedName>
        <fullName evidence="1">Uncharacterized protein</fullName>
    </submittedName>
</protein>
<name>A0A8H5H198_9AGAR</name>
<comment type="caution">
    <text evidence="1">The sequence shown here is derived from an EMBL/GenBank/DDBJ whole genome shotgun (WGS) entry which is preliminary data.</text>
</comment>
<accession>A0A8H5H198</accession>
<dbReference type="EMBL" id="JAACJM010000001">
    <property type="protein sequence ID" value="KAF5374770.1"/>
    <property type="molecule type" value="Genomic_DNA"/>
</dbReference>
<sequence length="91" mass="10098">MFAREDVEGTREPESCWGISQEREGIAIGKEGSDFIMEVRERDTGSVKGYCQLELSKNDGAGVFDFSVIAIFGRLRVKDDQETLTVLGHIA</sequence>